<evidence type="ECO:0000256" key="2">
    <source>
        <dbReference type="ARBA" id="ARBA00012528"/>
    </source>
</evidence>
<dbReference type="SUPFAM" id="SSF55785">
    <property type="entry name" value="PYP-like sensor domain (PAS domain)"/>
    <property type="match status" value="2"/>
</dbReference>
<dbReference type="InterPro" id="IPR001610">
    <property type="entry name" value="PAC"/>
</dbReference>
<dbReference type="PANTHER" id="PTHR45138">
    <property type="entry name" value="REGULATORY COMPONENTS OF SENSORY TRANSDUCTION SYSTEM"/>
    <property type="match status" value="1"/>
</dbReference>
<feature type="domain" description="PAS" evidence="4">
    <location>
        <begin position="146"/>
        <end position="216"/>
    </location>
</feature>
<dbReference type="EMBL" id="SOBR01000002">
    <property type="protein sequence ID" value="TDU23677.1"/>
    <property type="molecule type" value="Genomic_DNA"/>
</dbReference>
<dbReference type="PROSITE" id="PS50112">
    <property type="entry name" value="PAS"/>
    <property type="match status" value="1"/>
</dbReference>
<comment type="cofactor">
    <cofactor evidence="1">
        <name>Mg(2+)</name>
        <dbReference type="ChEBI" id="CHEBI:18420"/>
    </cofactor>
</comment>
<dbReference type="GO" id="GO:0005886">
    <property type="term" value="C:plasma membrane"/>
    <property type="evidence" value="ECO:0007669"/>
    <property type="project" value="TreeGrafter"/>
</dbReference>
<dbReference type="InterPro" id="IPR000160">
    <property type="entry name" value="GGDEF_dom"/>
</dbReference>
<dbReference type="InterPro" id="IPR013767">
    <property type="entry name" value="PAS_fold"/>
</dbReference>
<dbReference type="GO" id="GO:0043709">
    <property type="term" value="P:cell adhesion involved in single-species biofilm formation"/>
    <property type="evidence" value="ECO:0007669"/>
    <property type="project" value="TreeGrafter"/>
</dbReference>
<dbReference type="GO" id="GO:0052621">
    <property type="term" value="F:diguanylate cyclase activity"/>
    <property type="evidence" value="ECO:0007669"/>
    <property type="project" value="UniProtKB-EC"/>
</dbReference>
<dbReference type="SMART" id="SM00091">
    <property type="entry name" value="PAS"/>
    <property type="match status" value="1"/>
</dbReference>
<dbReference type="InterPro" id="IPR035965">
    <property type="entry name" value="PAS-like_dom_sf"/>
</dbReference>
<dbReference type="SMART" id="SM00267">
    <property type="entry name" value="GGDEF"/>
    <property type="match status" value="1"/>
</dbReference>
<evidence type="ECO:0000313" key="7">
    <source>
        <dbReference type="EMBL" id="TDU23677.1"/>
    </source>
</evidence>
<dbReference type="PROSITE" id="PS50113">
    <property type="entry name" value="PAC"/>
    <property type="match status" value="1"/>
</dbReference>
<name>A0A4R7NS16_9GAMM</name>
<protein>
    <recommendedName>
        <fullName evidence="2">diguanylate cyclase</fullName>
        <ecNumber evidence="2">2.7.7.65</ecNumber>
    </recommendedName>
</protein>
<dbReference type="Pfam" id="PF00990">
    <property type="entry name" value="GGDEF"/>
    <property type="match status" value="1"/>
</dbReference>
<dbReference type="CDD" id="cd00130">
    <property type="entry name" value="PAS"/>
    <property type="match status" value="1"/>
</dbReference>
<comment type="caution">
    <text evidence="7">The sequence shown here is derived from an EMBL/GenBank/DDBJ whole genome shotgun (WGS) entry which is preliminary data.</text>
</comment>
<dbReference type="AlphaFoldDB" id="A0A4R7NS16"/>
<dbReference type="InterPro" id="IPR050469">
    <property type="entry name" value="Diguanylate_Cyclase"/>
</dbReference>
<evidence type="ECO:0000259" key="4">
    <source>
        <dbReference type="PROSITE" id="PS50112"/>
    </source>
</evidence>
<dbReference type="RefSeq" id="WP_133694923.1">
    <property type="nucleotide sequence ID" value="NZ_SOBR01000002.1"/>
</dbReference>
<dbReference type="Gene3D" id="3.30.450.20">
    <property type="entry name" value="PAS domain"/>
    <property type="match status" value="2"/>
</dbReference>
<sequence>MDIPAAKGFSTLLSDVDAVLESSPAILYATGPGWWRNDVHYVSHNLAALIGVTRVQLQSSPALWLDRVRDVSAVEAHLFAALAAGESRLRLYYCIVGTDEEPVRHVQDDIVVQRDSAGDVVELVGSLADISETQAALTRLEALAEHERRYRAIVENVSDAIVLLDAEGECRFASPSIRDLLGHRPETLYGRGVLALLPPDDAPRVQRLIHDASRHGEPVCMELRVRHRLGHYVWLETCCSPYLNPASECHEWVVAVARDITDRKHREHRLHELSTTDSLTGALNRGTYLSCLRSGLEAADHVVQRVSLVIFDIDHFKTVNDTWGHAAGDLVLACVGEMCRTALRDHDVFGRIGGEEFSLMLAGQSLNDAVLLAERLRKKFESVRVECHGEWLSFTVSFGVAERYAHEGVESLLHRADMGLYVAKRNGRNRVQQAPLSPT</sequence>
<dbReference type="OrthoDB" id="5296913at2"/>
<dbReference type="NCBIfam" id="TIGR00229">
    <property type="entry name" value="sensory_box"/>
    <property type="match status" value="1"/>
</dbReference>
<dbReference type="NCBIfam" id="TIGR00254">
    <property type="entry name" value="GGDEF"/>
    <property type="match status" value="1"/>
</dbReference>
<dbReference type="GO" id="GO:0006355">
    <property type="term" value="P:regulation of DNA-templated transcription"/>
    <property type="evidence" value="ECO:0007669"/>
    <property type="project" value="InterPro"/>
</dbReference>
<dbReference type="FunFam" id="3.30.70.270:FF:000001">
    <property type="entry name" value="Diguanylate cyclase domain protein"/>
    <property type="match status" value="1"/>
</dbReference>
<dbReference type="SMART" id="SM00086">
    <property type="entry name" value="PAC"/>
    <property type="match status" value="2"/>
</dbReference>
<evidence type="ECO:0000256" key="3">
    <source>
        <dbReference type="ARBA" id="ARBA00034247"/>
    </source>
</evidence>
<comment type="catalytic activity">
    <reaction evidence="3">
        <text>2 GTP = 3',3'-c-di-GMP + 2 diphosphate</text>
        <dbReference type="Rhea" id="RHEA:24898"/>
        <dbReference type="ChEBI" id="CHEBI:33019"/>
        <dbReference type="ChEBI" id="CHEBI:37565"/>
        <dbReference type="ChEBI" id="CHEBI:58805"/>
        <dbReference type="EC" id="2.7.7.65"/>
    </reaction>
</comment>
<dbReference type="Gene3D" id="3.30.70.270">
    <property type="match status" value="1"/>
</dbReference>
<evidence type="ECO:0000259" key="6">
    <source>
        <dbReference type="PROSITE" id="PS50887"/>
    </source>
</evidence>
<dbReference type="InterPro" id="IPR029787">
    <property type="entry name" value="Nucleotide_cyclase"/>
</dbReference>
<feature type="domain" description="PAC" evidence="5">
    <location>
        <begin position="219"/>
        <end position="272"/>
    </location>
</feature>
<dbReference type="InterPro" id="IPR000700">
    <property type="entry name" value="PAS-assoc_C"/>
</dbReference>
<evidence type="ECO:0000256" key="1">
    <source>
        <dbReference type="ARBA" id="ARBA00001946"/>
    </source>
</evidence>
<evidence type="ECO:0000259" key="5">
    <source>
        <dbReference type="PROSITE" id="PS50113"/>
    </source>
</evidence>
<dbReference type="EC" id="2.7.7.65" evidence="2"/>
<organism evidence="7 8">
    <name type="scientific">Chromohalobacter marismortui</name>
    <dbReference type="NCBI Taxonomy" id="42055"/>
    <lineage>
        <taxon>Bacteria</taxon>
        <taxon>Pseudomonadati</taxon>
        <taxon>Pseudomonadota</taxon>
        <taxon>Gammaproteobacteria</taxon>
        <taxon>Oceanospirillales</taxon>
        <taxon>Halomonadaceae</taxon>
        <taxon>Chromohalobacter</taxon>
    </lineage>
</organism>
<proteinExistence type="predicted"/>
<dbReference type="InterPro" id="IPR000014">
    <property type="entry name" value="PAS"/>
</dbReference>
<reference evidence="7 8" key="1">
    <citation type="submission" date="2019-03" db="EMBL/GenBank/DDBJ databases">
        <title>Genomic Encyclopedia of Type Strains, Phase IV (KMG-IV): sequencing the most valuable type-strain genomes for metagenomic binning, comparative biology and taxonomic classification.</title>
        <authorList>
            <person name="Goeker M."/>
        </authorList>
    </citation>
    <scope>NUCLEOTIDE SEQUENCE [LARGE SCALE GENOMIC DNA]</scope>
    <source>
        <strain evidence="7 8">DSM 6770</strain>
    </source>
</reference>
<dbReference type="GO" id="GO:1902201">
    <property type="term" value="P:negative regulation of bacterial-type flagellum-dependent cell motility"/>
    <property type="evidence" value="ECO:0007669"/>
    <property type="project" value="TreeGrafter"/>
</dbReference>
<feature type="domain" description="GGDEF" evidence="6">
    <location>
        <begin position="304"/>
        <end position="436"/>
    </location>
</feature>
<accession>A0A4R7NS16</accession>
<evidence type="ECO:0000313" key="8">
    <source>
        <dbReference type="Proteomes" id="UP000295380"/>
    </source>
</evidence>
<gene>
    <name evidence="7" type="ORF">C8E00_102166</name>
</gene>
<dbReference type="Pfam" id="PF00989">
    <property type="entry name" value="PAS"/>
    <property type="match status" value="1"/>
</dbReference>
<dbReference type="CDD" id="cd01949">
    <property type="entry name" value="GGDEF"/>
    <property type="match status" value="1"/>
</dbReference>
<dbReference type="Proteomes" id="UP000295380">
    <property type="component" value="Unassembled WGS sequence"/>
</dbReference>
<dbReference type="SUPFAM" id="SSF55073">
    <property type="entry name" value="Nucleotide cyclase"/>
    <property type="match status" value="1"/>
</dbReference>
<keyword evidence="8" id="KW-1185">Reference proteome</keyword>
<dbReference type="InterPro" id="IPR043128">
    <property type="entry name" value="Rev_trsase/Diguanyl_cyclase"/>
</dbReference>
<dbReference type="PROSITE" id="PS50887">
    <property type="entry name" value="GGDEF"/>
    <property type="match status" value="1"/>
</dbReference>
<dbReference type="PANTHER" id="PTHR45138:SF9">
    <property type="entry name" value="DIGUANYLATE CYCLASE DGCM-RELATED"/>
    <property type="match status" value="1"/>
</dbReference>